<sequence length="169" mass="18697">MKITTIFVITLLSSTSAFAGCISTDCEQKLEKVIVAAERGNMQAGIVSAISMLDKQGKYYDSKKALRYLNRAKQSENGVATWVLSMLYREGNVVEQDIKKADYLSALAKSRGVSDDLGTALFSTEHYEGLVSAINLYPKRTQATQARNRSQLYIKPPTSKSKGTGFRRQ</sequence>
<name>A0ABY9TE53_9GAMM</name>
<reference evidence="4" key="1">
    <citation type="submission" date="2023-09" db="EMBL/GenBank/DDBJ databases">
        <authorList>
            <person name="Li S."/>
            <person name="Li X."/>
            <person name="Zhang C."/>
            <person name="Zhao Z."/>
        </authorList>
    </citation>
    <scope>NUCLEOTIDE SEQUENCE [LARGE SCALE GENOMIC DNA]</scope>
    <source>
        <strain evidence="4">SQ345</strain>
    </source>
</reference>
<organism evidence="3 4">
    <name type="scientific">Thalassotalea nanhaiensis</name>
    <dbReference type="NCBI Taxonomy" id="3065648"/>
    <lineage>
        <taxon>Bacteria</taxon>
        <taxon>Pseudomonadati</taxon>
        <taxon>Pseudomonadota</taxon>
        <taxon>Gammaproteobacteria</taxon>
        <taxon>Alteromonadales</taxon>
        <taxon>Colwelliaceae</taxon>
        <taxon>Thalassotalea</taxon>
    </lineage>
</organism>
<dbReference type="EMBL" id="CP134146">
    <property type="protein sequence ID" value="WNC67082.1"/>
    <property type="molecule type" value="Genomic_DNA"/>
</dbReference>
<dbReference type="InterPro" id="IPR011990">
    <property type="entry name" value="TPR-like_helical_dom_sf"/>
</dbReference>
<accession>A0ABY9TE53</accession>
<protein>
    <recommendedName>
        <fullName evidence="5">Sel1 repeat family protein</fullName>
    </recommendedName>
</protein>
<keyword evidence="4" id="KW-1185">Reference proteome</keyword>
<feature type="region of interest" description="Disordered" evidence="1">
    <location>
        <begin position="145"/>
        <end position="169"/>
    </location>
</feature>
<dbReference type="RefSeq" id="WP_348386246.1">
    <property type="nucleotide sequence ID" value="NZ_CP134146.1"/>
</dbReference>
<evidence type="ECO:0000313" key="3">
    <source>
        <dbReference type="EMBL" id="WNC67082.1"/>
    </source>
</evidence>
<feature type="signal peptide" evidence="2">
    <location>
        <begin position="1"/>
        <end position="19"/>
    </location>
</feature>
<proteinExistence type="predicted"/>
<dbReference type="Proteomes" id="UP001248581">
    <property type="component" value="Chromosome"/>
</dbReference>
<evidence type="ECO:0000256" key="1">
    <source>
        <dbReference type="SAM" id="MobiDB-lite"/>
    </source>
</evidence>
<evidence type="ECO:0000256" key="2">
    <source>
        <dbReference type="SAM" id="SignalP"/>
    </source>
</evidence>
<dbReference type="SUPFAM" id="SSF81901">
    <property type="entry name" value="HCP-like"/>
    <property type="match status" value="1"/>
</dbReference>
<gene>
    <name evidence="3" type="ORF">RI845_11160</name>
</gene>
<evidence type="ECO:0008006" key="5">
    <source>
        <dbReference type="Google" id="ProtNLM"/>
    </source>
</evidence>
<keyword evidence="2" id="KW-0732">Signal</keyword>
<feature type="chain" id="PRO_5045269450" description="Sel1 repeat family protein" evidence="2">
    <location>
        <begin position="20"/>
        <end position="169"/>
    </location>
</feature>
<dbReference type="PROSITE" id="PS51257">
    <property type="entry name" value="PROKAR_LIPOPROTEIN"/>
    <property type="match status" value="1"/>
</dbReference>
<dbReference type="Gene3D" id="1.25.40.10">
    <property type="entry name" value="Tetratricopeptide repeat domain"/>
    <property type="match status" value="1"/>
</dbReference>
<evidence type="ECO:0000313" key="4">
    <source>
        <dbReference type="Proteomes" id="UP001248581"/>
    </source>
</evidence>